<evidence type="ECO:0000313" key="3">
    <source>
        <dbReference type="Proteomes" id="UP001597374"/>
    </source>
</evidence>
<proteinExistence type="predicted"/>
<name>A0ABW5CVK3_9BACT</name>
<dbReference type="Pfam" id="PF00085">
    <property type="entry name" value="Thioredoxin"/>
    <property type="match status" value="1"/>
</dbReference>
<dbReference type="SUPFAM" id="SSF52833">
    <property type="entry name" value="Thioredoxin-like"/>
    <property type="match status" value="1"/>
</dbReference>
<dbReference type="PROSITE" id="PS51352">
    <property type="entry name" value="THIOREDOXIN_2"/>
    <property type="match status" value="1"/>
</dbReference>
<dbReference type="EMBL" id="JBHUIM010000001">
    <property type="protein sequence ID" value="MFD2246491.1"/>
    <property type="molecule type" value="Genomic_DNA"/>
</dbReference>
<accession>A0ABW5CVK3</accession>
<dbReference type="Proteomes" id="UP001597374">
    <property type="component" value="Unassembled WGS sequence"/>
</dbReference>
<sequence>MTILESNDHHLRQLIFERHRVIVKFTDEACPVCKALSPKFTQIATEPAYRDITFVRMNAKENPVSQKEVKMTGTPFFAIYKDSTLLDCGIISTEEALRSMLNKLL</sequence>
<protein>
    <submittedName>
        <fullName evidence="2">Thioredoxin family protein</fullName>
    </submittedName>
</protein>
<organism evidence="2 3">
    <name type="scientific">Pontibacter ruber</name>
    <dbReference type="NCBI Taxonomy" id="1343895"/>
    <lineage>
        <taxon>Bacteria</taxon>
        <taxon>Pseudomonadati</taxon>
        <taxon>Bacteroidota</taxon>
        <taxon>Cytophagia</taxon>
        <taxon>Cytophagales</taxon>
        <taxon>Hymenobacteraceae</taxon>
        <taxon>Pontibacter</taxon>
    </lineage>
</organism>
<keyword evidence="3" id="KW-1185">Reference proteome</keyword>
<reference evidence="3" key="1">
    <citation type="journal article" date="2019" name="Int. J. Syst. Evol. Microbiol.">
        <title>The Global Catalogue of Microorganisms (GCM) 10K type strain sequencing project: providing services to taxonomists for standard genome sequencing and annotation.</title>
        <authorList>
            <consortium name="The Broad Institute Genomics Platform"/>
            <consortium name="The Broad Institute Genome Sequencing Center for Infectious Disease"/>
            <person name="Wu L."/>
            <person name="Ma J."/>
        </authorList>
    </citation>
    <scope>NUCLEOTIDE SEQUENCE [LARGE SCALE GENOMIC DNA]</scope>
    <source>
        <strain evidence="3">CGMCC 4.1782</strain>
    </source>
</reference>
<comment type="caution">
    <text evidence="2">The sequence shown here is derived from an EMBL/GenBank/DDBJ whole genome shotgun (WGS) entry which is preliminary data.</text>
</comment>
<evidence type="ECO:0000259" key="1">
    <source>
        <dbReference type="PROSITE" id="PS51352"/>
    </source>
</evidence>
<evidence type="ECO:0000313" key="2">
    <source>
        <dbReference type="EMBL" id="MFD2246491.1"/>
    </source>
</evidence>
<gene>
    <name evidence="2" type="ORF">ACFSKP_09520</name>
</gene>
<dbReference type="RefSeq" id="WP_250428281.1">
    <property type="nucleotide sequence ID" value="NZ_JALPRR010000001.1"/>
</dbReference>
<feature type="domain" description="Thioredoxin" evidence="1">
    <location>
        <begin position="1"/>
        <end position="105"/>
    </location>
</feature>
<dbReference type="CDD" id="cd02947">
    <property type="entry name" value="TRX_family"/>
    <property type="match status" value="1"/>
</dbReference>
<dbReference type="InterPro" id="IPR036249">
    <property type="entry name" value="Thioredoxin-like_sf"/>
</dbReference>
<dbReference type="Gene3D" id="3.40.30.10">
    <property type="entry name" value="Glutaredoxin"/>
    <property type="match status" value="1"/>
</dbReference>
<dbReference type="InterPro" id="IPR013766">
    <property type="entry name" value="Thioredoxin_domain"/>
</dbReference>